<keyword evidence="3" id="KW-1185">Reference proteome</keyword>
<dbReference type="Gene3D" id="2.50.20.10">
    <property type="entry name" value="Lipoprotein localisation LolA/LolB/LppX"/>
    <property type="match status" value="1"/>
</dbReference>
<proteinExistence type="predicted"/>
<dbReference type="Proteomes" id="UP000000647">
    <property type="component" value="Chromosome"/>
</dbReference>
<evidence type="ECO:0000259" key="1">
    <source>
        <dbReference type="Pfam" id="PF17131"/>
    </source>
</evidence>
<organism evidence="2 3">
    <name type="scientific">Halorhodospira halophila (strain DSM 244 / SL1)</name>
    <name type="common">Ectothiorhodospira halophila (strain DSM 244 / SL1)</name>
    <dbReference type="NCBI Taxonomy" id="349124"/>
    <lineage>
        <taxon>Bacteria</taxon>
        <taxon>Pseudomonadati</taxon>
        <taxon>Pseudomonadota</taxon>
        <taxon>Gammaproteobacteria</taxon>
        <taxon>Chromatiales</taxon>
        <taxon>Ectothiorhodospiraceae</taxon>
        <taxon>Halorhodospira</taxon>
    </lineage>
</organism>
<dbReference type="OrthoDB" id="9803781at2"/>
<dbReference type="AlphaFoldDB" id="A1WX83"/>
<dbReference type="HOGENOM" id="CLU_074356_1_0_6"/>
<evidence type="ECO:0000313" key="3">
    <source>
        <dbReference type="Proteomes" id="UP000000647"/>
    </source>
</evidence>
<name>A1WX83_HALHL</name>
<dbReference type="eggNOG" id="COG2834">
    <property type="taxonomic scope" value="Bacteria"/>
</dbReference>
<dbReference type="Pfam" id="PF17131">
    <property type="entry name" value="LolA_like"/>
    <property type="match status" value="1"/>
</dbReference>
<protein>
    <recommendedName>
        <fullName evidence="1">Uncharacterized protein TP-0789 domain-containing protein</fullName>
    </recommendedName>
</protein>
<accession>A1WX83</accession>
<reference evidence="3" key="1">
    <citation type="submission" date="2006-12" db="EMBL/GenBank/DDBJ databases">
        <title>Complete sequence of Halorhodospira halophila SL1.</title>
        <authorList>
            <consortium name="US DOE Joint Genome Institute"/>
            <person name="Copeland A."/>
            <person name="Lucas S."/>
            <person name="Lapidus A."/>
            <person name="Barry K."/>
            <person name="Detter J.C."/>
            <person name="Glavina del Rio T."/>
            <person name="Hammon N."/>
            <person name="Israni S."/>
            <person name="Dalin E."/>
            <person name="Tice H."/>
            <person name="Pitluck S."/>
            <person name="Saunders E."/>
            <person name="Brettin T."/>
            <person name="Bruce D."/>
            <person name="Han C."/>
            <person name="Tapia R."/>
            <person name="Schmutz J."/>
            <person name="Larimer F."/>
            <person name="Land M."/>
            <person name="Hauser L."/>
            <person name="Kyrpides N."/>
            <person name="Mikhailova N."/>
            <person name="Hoff W."/>
            <person name="Richardson P."/>
        </authorList>
    </citation>
    <scope>NUCLEOTIDE SEQUENCE [LARGE SCALE GENOMIC DNA]</scope>
    <source>
        <strain evidence="3">DSM 244 / SL1</strain>
    </source>
</reference>
<dbReference type="STRING" id="349124.Hhal_1528"/>
<evidence type="ECO:0000313" key="2">
    <source>
        <dbReference type="EMBL" id="ABM62295.1"/>
    </source>
</evidence>
<dbReference type="CDD" id="cd16329">
    <property type="entry name" value="LolA_like"/>
    <property type="match status" value="1"/>
</dbReference>
<dbReference type="InterPro" id="IPR033399">
    <property type="entry name" value="TP_0789-like"/>
</dbReference>
<dbReference type="KEGG" id="hha:Hhal_1528"/>
<sequence>MLRASPFSGVLGGVILLTAGLVSLVAANEEPADGEELAQWVYDRPEGDDAVQQGRMVLDGPGRSERERSFYEYRLQIDDEEVWNLVRFTAPSDVADTAMLTRDYPDGSTDQWLYLPALDRVRRVASERMGGRFVDSDFFFEDLRDRKVRQDEHEYVGRDELEGLPVFRLESRPVEGDNSVYTLRDQWVHEESLVPLRIDYYQGDDEPAKRLTVQALEQHQGYWTVVESTMEDLDSGHQTRFLVEQVVYDQGLPQDLFSRAALSDPGGERAYRP</sequence>
<dbReference type="EMBL" id="CP000544">
    <property type="protein sequence ID" value="ABM62295.1"/>
    <property type="molecule type" value="Genomic_DNA"/>
</dbReference>
<feature type="domain" description="Uncharacterized protein TP-0789" evidence="1">
    <location>
        <begin position="83"/>
        <end position="263"/>
    </location>
</feature>
<gene>
    <name evidence="2" type="ordered locus">Hhal_1528</name>
</gene>
<reference evidence="2 3" key="2">
    <citation type="journal article" date="2013" name="Stand. Genomic Sci.">
        <title>Complete genome sequence of Halorhodospira halophila SL1.</title>
        <authorList>
            <person name="Challacombe J.F."/>
            <person name="Majid S."/>
            <person name="Deole R."/>
            <person name="Brettin T.S."/>
            <person name="Bruce D."/>
            <person name="Delano S.F."/>
            <person name="Detter J.C."/>
            <person name="Gleasner C.D."/>
            <person name="Han C.S."/>
            <person name="Misra M."/>
            <person name="Reitenga K.G."/>
            <person name="Mikhailova N."/>
            <person name="Woyke T."/>
            <person name="Pitluck S."/>
            <person name="Nolan M."/>
            <person name="Land M.L."/>
            <person name="Saunders E."/>
            <person name="Tapia R."/>
            <person name="Lapidus A."/>
            <person name="Ivanova N."/>
            <person name="Hoff W.D."/>
        </authorList>
    </citation>
    <scope>NUCLEOTIDE SEQUENCE [LARGE SCALE GENOMIC DNA]</scope>
    <source>
        <strain evidence="3">DSM 244 / SL1</strain>
    </source>
</reference>
<dbReference type="RefSeq" id="WP_011814317.1">
    <property type="nucleotide sequence ID" value="NC_008789.1"/>
</dbReference>